<dbReference type="PROSITE" id="PS51271">
    <property type="entry name" value="WAPL"/>
    <property type="match status" value="1"/>
</dbReference>
<dbReference type="InterPro" id="IPR039874">
    <property type="entry name" value="WAPL"/>
</dbReference>
<accession>A0A226DED0</accession>
<feature type="region of interest" description="Disordered" evidence="2">
    <location>
        <begin position="135"/>
        <end position="547"/>
    </location>
</feature>
<sequence length="1328" mass="145942">MSKYKAYGKSRASSRAGLQFDKLIKACSNSKKPPTAASHAAGAIGRFGVAQFTSTRMSCLDSQGEDYEHTTEKPSRFSSLNKRPRMAPELAPPPTIPHLDPFIAAHYPLSSTSSSGGGPPLLYPQQQQTILKPRKFFKSRGPMEVEVDPSIPPRPYYPRSDISAHLNNSSPYPPILSSISLNKGGGGGDTAPLLLPPSASYKKSPPKKNKRKHSSPSPSPPPLQNFSSPPIKLKIIKDKGKFVSVSEDSPTKKKKAGRPPRVDKKVKEPKVKIVPSGGTKPGRGRPPKNRDATAVAKPVVYKEPDSPSPPPQPVIVIPNPKRSSSRVTRSSARYGSGGGGGDEGTVTNQNEEPPQESQQSYSRRHEEEQEASSAAHGHHHGEDTLKKLEEDAEFQKLSQMLSSMEDEGQEQQQQPPPQQQETYANSSSFGGGGNTTYFVPPPLTTPPPSQPSKKSDIRSILEDDWNESYEEESPRKANLGQISPPKVSRFDPSAFMPEEEEGQVQHHHHHRHPRHRHLHQHLEDQEDNGGGHSLGYDVSSSSSMEAPLRPIPLYPPAAGNGTNFNINSSPYAMKNLLSGGNDFAVDMSTSQKSEDATASSVSSNSQQYFDSQSSSQNFDELMNLSPQKKAAPAAPSSVVTAAVAPPPPKKASIFKSRAKTDKPPTKNAVYKHTFGQVDKPEGSEESKTAAHNPPGTTLFEDFFDDGGDDASGESNLTLRKVRISSSQPTGSQGGDDADSGDEDGDTKVLCRRGAKKLFTVVRNVKAGHELQESGEFHEFDGDVMYILDDLKDKHPINNRCLSAITLAGRCMDQAFRMHLRAHGTVTEFCRELHDSPSHPVLSLLAATVLFVLSQDRLNMDLDTESLKLILALTKSDFGPDGGDDGGENVENAKNRQRVIQLCSEMKARGHAKHLNLEKITASELALETLLYLTSKRAGEWVKHELRTLGGLDSIVGEVESCFNSVVEEISAEKWDEVVNERLRKIDRCLEVLGRVTFNHEDNQRYLMQVSTRHVEGGLPVKCTPASPTVFLEMFRFCREFLMRSDQSMANSEQVVMIREILFLLLRLLVNLSHDYRGIVLGSEIMMEVPGFLELCLHSIFEMTKHFPDEKVFDLLMHSLCLLLNLVETSRKNRSRILQATLAMSSNSTPFSISTTSCLTDSADYVPLLDALIEMFLHRERSAKTEEQHTDNILTTGEKETKKRTEPKSQGDSQEDKDGGGGSVQDTIDQLISTAGKHMENSLIAAYISLLIGFLVMDDLPYVEKVRDAMPNRALLPLMVVLKKLFNFMSITSSASGSTRGLKATAIALKFYAKVDTASAEELKKIIPE</sequence>
<feature type="region of interest" description="Disordered" evidence="2">
    <location>
        <begin position="61"/>
        <end position="87"/>
    </location>
</feature>
<proteinExistence type="inferred from homology"/>
<dbReference type="Proteomes" id="UP000198287">
    <property type="component" value="Unassembled WGS sequence"/>
</dbReference>
<name>A0A226DED0_FOLCA</name>
<feature type="compositionally biased region" description="Polar residues" evidence="2">
    <location>
        <begin position="712"/>
        <end position="729"/>
    </location>
</feature>
<feature type="compositionally biased region" description="Basic and acidic residues" evidence="2">
    <location>
        <begin position="260"/>
        <end position="271"/>
    </location>
</feature>
<feature type="domain" description="WAPL" evidence="3">
    <location>
        <begin position="751"/>
        <end position="1291"/>
    </location>
</feature>
<comment type="caution">
    <text evidence="4">The sequence shown here is derived from an EMBL/GenBank/DDBJ whole genome shotgun (WGS) entry which is preliminary data.</text>
</comment>
<dbReference type="Gene3D" id="1.25.10.10">
    <property type="entry name" value="Leucine-rich Repeat Variant"/>
    <property type="match status" value="1"/>
</dbReference>
<feature type="compositionally biased region" description="Basic and acidic residues" evidence="2">
    <location>
        <begin position="380"/>
        <end position="389"/>
    </location>
</feature>
<evidence type="ECO:0000256" key="2">
    <source>
        <dbReference type="SAM" id="MobiDB-lite"/>
    </source>
</evidence>
<evidence type="ECO:0000259" key="3">
    <source>
        <dbReference type="PROSITE" id="PS51271"/>
    </source>
</evidence>
<feature type="compositionally biased region" description="Polar residues" evidence="2">
    <location>
        <begin position="589"/>
        <end position="601"/>
    </location>
</feature>
<feature type="compositionally biased region" description="Low complexity" evidence="2">
    <location>
        <begin position="192"/>
        <end position="203"/>
    </location>
</feature>
<feature type="compositionally biased region" description="Low complexity" evidence="2">
    <location>
        <begin position="348"/>
        <end position="360"/>
    </location>
</feature>
<evidence type="ECO:0000256" key="1">
    <source>
        <dbReference type="ARBA" id="ARBA00006854"/>
    </source>
</evidence>
<evidence type="ECO:0000313" key="5">
    <source>
        <dbReference type="Proteomes" id="UP000198287"/>
    </source>
</evidence>
<dbReference type="STRING" id="158441.A0A226DED0"/>
<feature type="compositionally biased region" description="Basic residues" evidence="2">
    <location>
        <begin position="505"/>
        <end position="519"/>
    </location>
</feature>
<dbReference type="InterPro" id="IPR022771">
    <property type="entry name" value="WAPL_C"/>
</dbReference>
<feature type="compositionally biased region" description="Basic and acidic residues" evidence="2">
    <location>
        <begin position="678"/>
        <end position="688"/>
    </location>
</feature>
<dbReference type="InterPro" id="IPR012502">
    <property type="entry name" value="WAPL_dom"/>
</dbReference>
<feature type="compositionally biased region" description="Basic and acidic residues" evidence="2">
    <location>
        <begin position="66"/>
        <end position="75"/>
    </location>
</feature>
<feature type="compositionally biased region" description="Low complexity" evidence="2">
    <location>
        <begin position="157"/>
        <end position="182"/>
    </location>
</feature>
<dbReference type="PANTHER" id="PTHR22100">
    <property type="entry name" value="WINGS APART-LIKE PROTEIN HOMOLOG"/>
    <property type="match status" value="1"/>
</dbReference>
<dbReference type="OrthoDB" id="78088at2759"/>
<feature type="compositionally biased region" description="Acidic residues" evidence="2">
    <location>
        <begin position="735"/>
        <end position="744"/>
    </location>
</feature>
<organism evidence="4 5">
    <name type="scientific">Folsomia candida</name>
    <name type="common">Springtail</name>
    <dbReference type="NCBI Taxonomy" id="158441"/>
    <lineage>
        <taxon>Eukaryota</taxon>
        <taxon>Metazoa</taxon>
        <taxon>Ecdysozoa</taxon>
        <taxon>Arthropoda</taxon>
        <taxon>Hexapoda</taxon>
        <taxon>Collembola</taxon>
        <taxon>Entomobryomorpha</taxon>
        <taxon>Isotomoidea</taxon>
        <taxon>Isotomidae</taxon>
        <taxon>Proisotominae</taxon>
        <taxon>Folsomia</taxon>
    </lineage>
</organism>
<dbReference type="Pfam" id="PF07814">
    <property type="entry name" value="WAPL"/>
    <property type="match status" value="1"/>
</dbReference>
<feature type="region of interest" description="Disordered" evidence="2">
    <location>
        <begin position="1182"/>
        <end position="1224"/>
    </location>
</feature>
<feature type="region of interest" description="Disordered" evidence="2">
    <location>
        <begin position="589"/>
        <end position="615"/>
    </location>
</feature>
<dbReference type="PANTHER" id="PTHR22100:SF13">
    <property type="entry name" value="WINGS APART-LIKE PROTEIN HOMOLOG"/>
    <property type="match status" value="1"/>
</dbReference>
<feature type="compositionally biased region" description="Acidic residues" evidence="2">
    <location>
        <begin position="701"/>
        <end position="711"/>
    </location>
</feature>
<protein>
    <submittedName>
        <fullName evidence="4">Protein wings apart-like</fullName>
    </submittedName>
</protein>
<gene>
    <name evidence="4" type="ORF">Fcan01_21750</name>
</gene>
<dbReference type="InterPro" id="IPR011989">
    <property type="entry name" value="ARM-like"/>
</dbReference>
<dbReference type="EMBL" id="LNIX01000022">
    <property type="protein sequence ID" value="OXA43338.1"/>
    <property type="molecule type" value="Genomic_DNA"/>
</dbReference>
<feature type="region of interest" description="Disordered" evidence="2">
    <location>
        <begin position="639"/>
        <end position="745"/>
    </location>
</feature>
<feature type="compositionally biased region" description="Basic and acidic residues" evidence="2">
    <location>
        <begin position="1196"/>
        <end position="1218"/>
    </location>
</feature>
<reference evidence="4 5" key="1">
    <citation type="submission" date="2015-12" db="EMBL/GenBank/DDBJ databases">
        <title>The genome of Folsomia candida.</title>
        <authorList>
            <person name="Faddeeva A."/>
            <person name="Derks M.F."/>
            <person name="Anvar Y."/>
            <person name="Smit S."/>
            <person name="Van Straalen N."/>
            <person name="Roelofs D."/>
        </authorList>
    </citation>
    <scope>NUCLEOTIDE SEQUENCE [LARGE SCALE GENOMIC DNA]</scope>
    <source>
        <strain evidence="4 5">VU population</strain>
        <tissue evidence="4">Whole body</tissue>
    </source>
</reference>
<evidence type="ECO:0000313" key="4">
    <source>
        <dbReference type="EMBL" id="OXA43338.1"/>
    </source>
</evidence>
<feature type="compositionally biased region" description="Low complexity" evidence="2">
    <location>
        <begin position="314"/>
        <end position="333"/>
    </location>
</feature>
<comment type="similarity">
    <text evidence="1">Belongs to the WAPL family.</text>
</comment>
<feature type="compositionally biased region" description="Acidic residues" evidence="2">
    <location>
        <begin position="462"/>
        <end position="471"/>
    </location>
</feature>
<keyword evidence="5" id="KW-1185">Reference proteome</keyword>
<feature type="compositionally biased region" description="Pro residues" evidence="2">
    <location>
        <begin position="439"/>
        <end position="450"/>
    </location>
</feature>
<feature type="compositionally biased region" description="Basic residues" evidence="2">
    <location>
        <begin position="204"/>
        <end position="214"/>
    </location>
</feature>
<feature type="compositionally biased region" description="Low complexity" evidence="2">
    <location>
        <begin position="602"/>
        <end position="615"/>
    </location>
</feature>